<dbReference type="AlphaFoldDB" id="A0A344TDA2"/>
<evidence type="ECO:0000313" key="2">
    <source>
        <dbReference type="Proteomes" id="UP000251993"/>
    </source>
</evidence>
<proteinExistence type="predicted"/>
<sequence length="106" mass="12679">MFFLQILTKKPIILTSSAENDLTPHWEKVWRVSWCHFCDVIQRLFEGGHCTNRVADEHYFMSHFYNQDEIGIRNFKSSNQNFKNDEECTIFMVKGYLIIPEMKIAR</sequence>
<protein>
    <submittedName>
        <fullName evidence="1">Uncharacterized protein</fullName>
    </submittedName>
</protein>
<dbReference type="Proteomes" id="UP000251993">
    <property type="component" value="Chromosome"/>
</dbReference>
<dbReference type="EMBL" id="CP030850">
    <property type="protein sequence ID" value="AXE16623.1"/>
    <property type="molecule type" value="Genomic_DNA"/>
</dbReference>
<dbReference type="KEGG" id="run:DR864_02215"/>
<gene>
    <name evidence="1" type="ORF">DR864_02215</name>
</gene>
<keyword evidence="2" id="KW-1185">Reference proteome</keyword>
<name>A0A344TDA2_9BACT</name>
<organism evidence="1 2">
    <name type="scientific">Runella rosea</name>
    <dbReference type="NCBI Taxonomy" id="2259595"/>
    <lineage>
        <taxon>Bacteria</taxon>
        <taxon>Pseudomonadati</taxon>
        <taxon>Bacteroidota</taxon>
        <taxon>Cytophagia</taxon>
        <taxon>Cytophagales</taxon>
        <taxon>Spirosomataceae</taxon>
        <taxon>Runella</taxon>
    </lineage>
</organism>
<reference evidence="1 2" key="1">
    <citation type="submission" date="2018-07" db="EMBL/GenBank/DDBJ databases">
        <title>Genome sequencing of Runella.</title>
        <authorList>
            <person name="Baek M.-G."/>
            <person name="Yi H."/>
        </authorList>
    </citation>
    <scope>NUCLEOTIDE SEQUENCE [LARGE SCALE GENOMIC DNA]</scope>
    <source>
        <strain evidence="1 2">HYN0085</strain>
    </source>
</reference>
<accession>A0A344TDA2</accession>
<evidence type="ECO:0000313" key="1">
    <source>
        <dbReference type="EMBL" id="AXE16623.1"/>
    </source>
</evidence>